<keyword evidence="3 6" id="KW-0547">Nucleotide-binding</keyword>
<dbReference type="UniPathway" id="UPA00074">
    <property type="reaction ID" value="UER00128"/>
</dbReference>
<dbReference type="InterPro" id="IPR003850">
    <property type="entry name" value="PurS"/>
</dbReference>
<dbReference type="GO" id="GO:0005737">
    <property type="term" value="C:cytoplasm"/>
    <property type="evidence" value="ECO:0007669"/>
    <property type="project" value="UniProtKB-SubCell"/>
</dbReference>
<protein>
    <recommendedName>
        <fullName evidence="6">Phosphoribosylformylglycinamidine synthase subunit PurS</fullName>
        <shortName evidence="6">FGAM synthase</shortName>
        <ecNumber evidence="6">6.3.5.3</ecNumber>
    </recommendedName>
    <alternativeName>
        <fullName evidence="6">Formylglycinamide ribonucleotide amidotransferase subunit III</fullName>
        <shortName evidence="6">FGAR amidotransferase III</shortName>
        <shortName evidence="6">FGAR-AT III</shortName>
    </alternativeName>
    <alternativeName>
        <fullName evidence="6">Phosphoribosylformylglycinamidine synthase subunit III</fullName>
    </alternativeName>
</protein>
<keyword evidence="2 6" id="KW-0436">Ligase</keyword>
<dbReference type="AlphaFoldDB" id="A0A6J4VBE2"/>
<dbReference type="Gene3D" id="3.30.1280.10">
    <property type="entry name" value="Phosphoribosylformylglycinamidine synthase subunit PurS"/>
    <property type="match status" value="1"/>
</dbReference>
<evidence type="ECO:0000256" key="1">
    <source>
        <dbReference type="ARBA" id="ARBA00022490"/>
    </source>
</evidence>
<comment type="similarity">
    <text evidence="6">Belongs to the PurS family.</text>
</comment>
<dbReference type="EC" id="6.3.5.3" evidence="6"/>
<dbReference type="EMBL" id="CADCWP010000128">
    <property type="protein sequence ID" value="CAA9571518.1"/>
    <property type="molecule type" value="Genomic_DNA"/>
</dbReference>
<dbReference type="HAMAP" id="MF_01926">
    <property type="entry name" value="PurS"/>
    <property type="match status" value="1"/>
</dbReference>
<dbReference type="InterPro" id="IPR036604">
    <property type="entry name" value="PurS-like_sf"/>
</dbReference>
<name>A0A6J4VBE2_9DEIN</name>
<comment type="pathway">
    <text evidence="6">Purine metabolism; IMP biosynthesis via de novo pathway; 5-amino-1-(5-phospho-D-ribosyl)imidazole from N(2)-formyl-N(1)-(5-phospho-D-ribosyl)glycinamide: step 1/2.</text>
</comment>
<dbReference type="GO" id="GO:0004642">
    <property type="term" value="F:phosphoribosylformylglycinamidine synthase activity"/>
    <property type="evidence" value="ECO:0007669"/>
    <property type="project" value="UniProtKB-UniRule"/>
</dbReference>
<comment type="catalytic activity">
    <reaction evidence="6">
        <text>N(2)-formyl-N(1)-(5-phospho-beta-D-ribosyl)glycinamide + L-glutamine + ATP + H2O = 2-formamido-N(1)-(5-O-phospho-beta-D-ribosyl)acetamidine + L-glutamate + ADP + phosphate + H(+)</text>
        <dbReference type="Rhea" id="RHEA:17129"/>
        <dbReference type="ChEBI" id="CHEBI:15377"/>
        <dbReference type="ChEBI" id="CHEBI:15378"/>
        <dbReference type="ChEBI" id="CHEBI:29985"/>
        <dbReference type="ChEBI" id="CHEBI:30616"/>
        <dbReference type="ChEBI" id="CHEBI:43474"/>
        <dbReference type="ChEBI" id="CHEBI:58359"/>
        <dbReference type="ChEBI" id="CHEBI:147286"/>
        <dbReference type="ChEBI" id="CHEBI:147287"/>
        <dbReference type="ChEBI" id="CHEBI:456216"/>
        <dbReference type="EC" id="6.3.5.3"/>
    </reaction>
</comment>
<dbReference type="SUPFAM" id="SSF82697">
    <property type="entry name" value="PurS-like"/>
    <property type="match status" value="1"/>
</dbReference>
<keyword evidence="5 6" id="KW-0067">ATP-binding</keyword>
<organism evidence="7">
    <name type="scientific">uncultured Truepera sp</name>
    <dbReference type="NCBI Taxonomy" id="543023"/>
    <lineage>
        <taxon>Bacteria</taxon>
        <taxon>Thermotogati</taxon>
        <taxon>Deinococcota</taxon>
        <taxon>Deinococci</taxon>
        <taxon>Trueperales</taxon>
        <taxon>Trueperaceae</taxon>
        <taxon>Truepera</taxon>
        <taxon>environmental samples</taxon>
    </lineage>
</organism>
<evidence type="ECO:0000256" key="5">
    <source>
        <dbReference type="ARBA" id="ARBA00022840"/>
    </source>
</evidence>
<keyword evidence="4 6" id="KW-0658">Purine biosynthesis</keyword>
<dbReference type="NCBIfam" id="NF004630">
    <property type="entry name" value="PRK05974.1"/>
    <property type="match status" value="1"/>
</dbReference>
<dbReference type="GO" id="GO:0006189">
    <property type="term" value="P:'de novo' IMP biosynthetic process"/>
    <property type="evidence" value="ECO:0007669"/>
    <property type="project" value="UniProtKB-UniRule"/>
</dbReference>
<evidence type="ECO:0000256" key="6">
    <source>
        <dbReference type="HAMAP-Rule" id="MF_01926"/>
    </source>
</evidence>
<reference evidence="7" key="1">
    <citation type="submission" date="2020-02" db="EMBL/GenBank/DDBJ databases">
        <authorList>
            <person name="Meier V. D."/>
        </authorList>
    </citation>
    <scope>NUCLEOTIDE SEQUENCE</scope>
    <source>
        <strain evidence="7">AVDCRST_MAG86</strain>
    </source>
</reference>
<keyword evidence="1 6" id="KW-0963">Cytoplasm</keyword>
<gene>
    <name evidence="6" type="primary">purS</name>
    <name evidence="7" type="ORF">AVDCRST_MAG86-1711</name>
</gene>
<comment type="subunit">
    <text evidence="6">Part of the FGAM synthase complex composed of 1 PurL, 1 PurQ and 2 PurS subunits.</text>
</comment>
<dbReference type="PANTHER" id="PTHR34696:SF1">
    <property type="entry name" value="PHOSPHORIBOSYLFORMYLGLYCINAMIDINE SYNTHASE SUBUNIT PURS"/>
    <property type="match status" value="1"/>
</dbReference>
<evidence type="ECO:0000256" key="3">
    <source>
        <dbReference type="ARBA" id="ARBA00022741"/>
    </source>
</evidence>
<dbReference type="Pfam" id="PF02700">
    <property type="entry name" value="PurS"/>
    <property type="match status" value="1"/>
</dbReference>
<accession>A0A6J4VBE2</accession>
<dbReference type="NCBIfam" id="TIGR00302">
    <property type="entry name" value="phosphoribosylformylglycinamidine synthase subunit PurS"/>
    <property type="match status" value="1"/>
</dbReference>
<sequence>MANYRAEIRVMLKRAILDPQGRAVETTLRRLGTTNLSDVRIGKHIELTLSGERAVVEAQLGALLEQVLSNPVLEEATYTLTELSTSSTERAAG</sequence>
<proteinExistence type="inferred from homology"/>
<dbReference type="PANTHER" id="PTHR34696">
    <property type="entry name" value="PHOSPHORIBOSYLFORMYLGLYCINAMIDINE SYNTHASE SUBUNIT PURS"/>
    <property type="match status" value="1"/>
</dbReference>
<evidence type="ECO:0000256" key="2">
    <source>
        <dbReference type="ARBA" id="ARBA00022598"/>
    </source>
</evidence>
<comment type="subcellular location">
    <subcellularLocation>
        <location evidence="6">Cytoplasm</location>
    </subcellularLocation>
</comment>
<comment type="function">
    <text evidence="6">Part of the phosphoribosylformylglycinamidine synthase complex involved in the purines biosynthetic pathway. Catalyzes the ATP-dependent conversion of formylglycinamide ribonucleotide (FGAR) and glutamine to yield formylglycinamidine ribonucleotide (FGAM) and glutamate. The FGAM synthase complex is composed of three subunits. PurQ produces an ammonia molecule by converting glutamine to glutamate. PurL transfers the ammonia molecule to FGAR to form FGAM in an ATP-dependent manner. PurS interacts with PurQ and PurL and is thought to assist in the transfer of the ammonia molecule from PurQ to PurL.</text>
</comment>
<evidence type="ECO:0000313" key="7">
    <source>
        <dbReference type="EMBL" id="CAA9571518.1"/>
    </source>
</evidence>
<evidence type="ECO:0000256" key="4">
    <source>
        <dbReference type="ARBA" id="ARBA00022755"/>
    </source>
</evidence>
<dbReference type="GO" id="GO:0005524">
    <property type="term" value="F:ATP binding"/>
    <property type="evidence" value="ECO:0007669"/>
    <property type="project" value="UniProtKB-UniRule"/>
</dbReference>